<proteinExistence type="predicted"/>
<dbReference type="PANTHER" id="PTHR43245:SF58">
    <property type="entry name" value="BLL5923 PROTEIN"/>
    <property type="match status" value="1"/>
</dbReference>
<dbReference type="InterPro" id="IPR050177">
    <property type="entry name" value="Lipid_A_modif_metabolic_enz"/>
</dbReference>
<dbReference type="PANTHER" id="PTHR43245">
    <property type="entry name" value="BIFUNCTIONAL POLYMYXIN RESISTANCE PROTEIN ARNA"/>
    <property type="match status" value="1"/>
</dbReference>
<reference evidence="2 3" key="1">
    <citation type="submission" date="2018-08" db="EMBL/GenBank/DDBJ databases">
        <title>A genome reference for cultivated species of the human gut microbiota.</title>
        <authorList>
            <person name="Zou Y."/>
            <person name="Xue W."/>
            <person name="Luo G."/>
        </authorList>
    </citation>
    <scope>NUCLEOTIDE SEQUENCE [LARGE SCALE GENOMIC DNA]</scope>
    <source>
        <strain evidence="2 3">AM40-30BH</strain>
    </source>
</reference>
<gene>
    <name evidence="2" type="ORF">DW888_00595</name>
</gene>
<organism evidence="2 3">
    <name type="scientific">Bacteroides nordii</name>
    <dbReference type="NCBI Taxonomy" id="291645"/>
    <lineage>
        <taxon>Bacteria</taxon>
        <taxon>Pseudomonadati</taxon>
        <taxon>Bacteroidota</taxon>
        <taxon>Bacteroidia</taxon>
        <taxon>Bacteroidales</taxon>
        <taxon>Bacteroidaceae</taxon>
        <taxon>Bacteroides</taxon>
    </lineage>
</organism>
<dbReference type="Pfam" id="PF01370">
    <property type="entry name" value="Epimerase"/>
    <property type="match status" value="1"/>
</dbReference>
<dbReference type="EMBL" id="QSGO01000001">
    <property type="protein sequence ID" value="RHB38351.1"/>
    <property type="molecule type" value="Genomic_DNA"/>
</dbReference>
<dbReference type="SUPFAM" id="SSF51735">
    <property type="entry name" value="NAD(P)-binding Rossmann-fold domains"/>
    <property type="match status" value="1"/>
</dbReference>
<sequence>MNILITGIHGFVGFNLVTAIKNRHILYGLDIVAPEKEGVINTFSWEDIKPESFASQNLPKFDAIIHLAGKAHDTKNQSIAQSYFDINTGLTQKIFDFFLQSSAKKFIFFSSVKAAADSVVGDILTEDVIPTPVGPYGESKIRAEEYIINKLTVDGEQLTVDNGQLTVAMQHDSAANCQLSTVHCQLNKQVYILRPCMIHGAGNKGNLNLLYNVVKKGIPWPLGAFENRRSFTSIDNLCYVVEGLLTKDVPGGIYHMGDDEAMSTNELITIICEVMGKKSRIWKINRGIMEGCAGIGTLFHLPLNTERLRKLTENYVVSNAKIKRALGIDKMPVTAKEGLIKTIRSFE</sequence>
<evidence type="ECO:0000259" key="1">
    <source>
        <dbReference type="Pfam" id="PF01370"/>
    </source>
</evidence>
<dbReference type="InterPro" id="IPR036291">
    <property type="entry name" value="NAD(P)-bd_dom_sf"/>
</dbReference>
<evidence type="ECO:0000313" key="2">
    <source>
        <dbReference type="EMBL" id="RHB38351.1"/>
    </source>
</evidence>
<evidence type="ECO:0000313" key="3">
    <source>
        <dbReference type="Proteomes" id="UP000284379"/>
    </source>
</evidence>
<dbReference type="Proteomes" id="UP000284379">
    <property type="component" value="Unassembled WGS sequence"/>
</dbReference>
<dbReference type="RefSeq" id="WP_122200629.1">
    <property type="nucleotide sequence ID" value="NZ_CABJFV010000001.1"/>
</dbReference>
<feature type="domain" description="NAD-dependent epimerase/dehydratase" evidence="1">
    <location>
        <begin position="3"/>
        <end position="148"/>
    </location>
</feature>
<comment type="caution">
    <text evidence="2">The sequence shown here is derived from an EMBL/GenBank/DDBJ whole genome shotgun (WGS) entry which is preliminary data.</text>
</comment>
<protein>
    <submittedName>
        <fullName evidence="2">NAD-dependent epimerase/dehydratase family protein</fullName>
    </submittedName>
</protein>
<dbReference type="InterPro" id="IPR001509">
    <property type="entry name" value="Epimerase_deHydtase"/>
</dbReference>
<name>A0A413VXS2_9BACE</name>
<accession>A0A413VXS2</accession>
<dbReference type="Gene3D" id="3.40.50.720">
    <property type="entry name" value="NAD(P)-binding Rossmann-like Domain"/>
    <property type="match status" value="1"/>
</dbReference>
<dbReference type="AlphaFoldDB" id="A0A413VXS2"/>